<evidence type="ECO:0000313" key="2">
    <source>
        <dbReference type="Proteomes" id="UP000203990"/>
    </source>
</evidence>
<protein>
    <submittedName>
        <fullName evidence="1">Uncharacterized protein</fullName>
    </submittedName>
</protein>
<proteinExistence type="predicted"/>
<organism evidence="1 2">
    <name type="scientific">Klebsiella phage vB_KpnM_KB57</name>
    <dbReference type="NCBI Taxonomy" id="1719140"/>
    <lineage>
        <taxon>Viruses</taxon>
        <taxon>Duplodnaviria</taxon>
        <taxon>Heunggongvirae</taxon>
        <taxon>Uroviricota</taxon>
        <taxon>Caudoviricetes</taxon>
        <taxon>Vequintavirinae</taxon>
        <taxon>Mydovirus</taxon>
        <taxon>Mydovirus KB57</taxon>
    </lineage>
</organism>
<dbReference type="RefSeq" id="YP_009187853.1">
    <property type="nucleotide sequence ID" value="NC_028659.1"/>
</dbReference>
<dbReference type="GeneID" id="26523206"/>
<dbReference type="OrthoDB" id="28043at10239"/>
<dbReference type="Proteomes" id="UP000203990">
    <property type="component" value="Segment"/>
</dbReference>
<dbReference type="KEGG" id="vg:26523206"/>
<sequence>MSKSVFVIYDTVDRCLWNHKAKIGWISSGAAKNAWNLVHATWSGKQYFDDQQRYVVLELSGGHISKLFEENKIDKTN</sequence>
<accession>A0A0S1S2V7</accession>
<reference evidence="1 2" key="1">
    <citation type="submission" date="2015-10" db="EMBL/GenBank/DDBJ databases">
        <title>Complete genome sequence of Klebsiella pneumoniae bacteriophage vB_KpnM_KB57.</title>
        <authorList>
            <person name="Volozhantsev N.V."/>
            <person name="Popova A.V."/>
            <person name="Krasilnikova V.M."/>
            <person name="Bogun A.G."/>
        </authorList>
    </citation>
    <scope>NUCLEOTIDE SEQUENCE [LARGE SCALE GENOMIC DNA]</scope>
</reference>
<gene>
    <name evidence="1" type="ORF">KB57_240</name>
</gene>
<name>A0A0S1S2V7_9CAUD</name>
<evidence type="ECO:0000313" key="1">
    <source>
        <dbReference type="EMBL" id="ALM02627.1"/>
    </source>
</evidence>
<dbReference type="EMBL" id="KT934943">
    <property type="protein sequence ID" value="ALM02627.1"/>
    <property type="molecule type" value="Genomic_DNA"/>
</dbReference>
<keyword evidence="2" id="KW-1185">Reference proteome</keyword>